<dbReference type="CDD" id="cd09272">
    <property type="entry name" value="RNase_HI_RT_Ty1"/>
    <property type="match status" value="1"/>
</dbReference>
<accession>A0ABQ5FE48</accession>
<sequence length="347" mass="39138">MPITVNMVVSNESTPPETSPVDTTNMVNVPPDYSGHDGSQTHGILSGGLYVLPPPTKTINPPSSPPLTILLATTNYSLWHSRLASKDPQWIEAMRKEIQALEANKTWVLTQLPPGKFPIRNDILITGVDKAYIDYLKQQLDKAFSIKDLRALHYYLGIEFLRNNYGLAMTQRKYTLDLLKLAGILDSKTYATPVQPNTKLNLTDGTPLSDPTLYRTFVRKLMYLTITRPDISFAAQSLSQFLKEPRTPHMEALIRFLRYLKLCLGQVLFFSKNNYLNLLTYCESDWASCSFSRKPISGYCILLGTSIISWQLKKQGVVSRSSTEAEYIVLADNSCEISWLTCLLKDL</sequence>
<name>A0ABQ5FE48_9ASTR</name>
<reference evidence="3" key="2">
    <citation type="submission" date="2022-01" db="EMBL/GenBank/DDBJ databases">
        <authorList>
            <person name="Yamashiro T."/>
            <person name="Shiraishi A."/>
            <person name="Satake H."/>
            <person name="Nakayama K."/>
        </authorList>
    </citation>
    <scope>NUCLEOTIDE SEQUENCE</scope>
</reference>
<reference evidence="3" key="1">
    <citation type="journal article" date="2022" name="Int. J. Mol. Sci.">
        <title>Draft Genome of Tanacetum Coccineum: Genomic Comparison of Closely Related Tanacetum-Family Plants.</title>
        <authorList>
            <person name="Yamashiro T."/>
            <person name="Shiraishi A."/>
            <person name="Nakayama K."/>
            <person name="Satake H."/>
        </authorList>
    </citation>
    <scope>NUCLEOTIDE SEQUENCE</scope>
</reference>
<dbReference type="InterPro" id="IPR013103">
    <property type="entry name" value="RVT_2"/>
</dbReference>
<proteinExistence type="predicted"/>
<feature type="compositionally biased region" description="Polar residues" evidence="1">
    <location>
        <begin position="7"/>
        <end position="23"/>
    </location>
</feature>
<dbReference type="Proteomes" id="UP001151760">
    <property type="component" value="Unassembled WGS sequence"/>
</dbReference>
<evidence type="ECO:0000259" key="2">
    <source>
        <dbReference type="Pfam" id="PF07727"/>
    </source>
</evidence>
<dbReference type="EMBL" id="BQNB010017297">
    <property type="protein sequence ID" value="GJT61556.1"/>
    <property type="molecule type" value="Genomic_DNA"/>
</dbReference>
<comment type="caution">
    <text evidence="3">The sequence shown here is derived from an EMBL/GenBank/DDBJ whole genome shotgun (WGS) entry which is preliminary data.</text>
</comment>
<dbReference type="Pfam" id="PF07727">
    <property type="entry name" value="RVT_2"/>
    <property type="match status" value="1"/>
</dbReference>
<evidence type="ECO:0000256" key="1">
    <source>
        <dbReference type="SAM" id="MobiDB-lite"/>
    </source>
</evidence>
<protein>
    <submittedName>
        <fullName evidence="3">Uncharacterized mitochondrial protein-like protein</fullName>
    </submittedName>
</protein>
<organism evidence="3 4">
    <name type="scientific">Tanacetum coccineum</name>
    <dbReference type="NCBI Taxonomy" id="301880"/>
    <lineage>
        <taxon>Eukaryota</taxon>
        <taxon>Viridiplantae</taxon>
        <taxon>Streptophyta</taxon>
        <taxon>Embryophyta</taxon>
        <taxon>Tracheophyta</taxon>
        <taxon>Spermatophyta</taxon>
        <taxon>Magnoliopsida</taxon>
        <taxon>eudicotyledons</taxon>
        <taxon>Gunneridae</taxon>
        <taxon>Pentapetalae</taxon>
        <taxon>asterids</taxon>
        <taxon>campanulids</taxon>
        <taxon>Asterales</taxon>
        <taxon>Asteraceae</taxon>
        <taxon>Asteroideae</taxon>
        <taxon>Anthemideae</taxon>
        <taxon>Anthemidinae</taxon>
        <taxon>Tanacetum</taxon>
    </lineage>
</organism>
<evidence type="ECO:0000313" key="4">
    <source>
        <dbReference type="Proteomes" id="UP001151760"/>
    </source>
</evidence>
<gene>
    <name evidence="3" type="ORF">Tco_1005089</name>
</gene>
<feature type="region of interest" description="Disordered" evidence="1">
    <location>
        <begin position="1"/>
        <end position="23"/>
    </location>
</feature>
<evidence type="ECO:0000313" key="3">
    <source>
        <dbReference type="EMBL" id="GJT61556.1"/>
    </source>
</evidence>
<dbReference type="PANTHER" id="PTHR11439:SF511">
    <property type="match status" value="1"/>
</dbReference>
<keyword evidence="4" id="KW-1185">Reference proteome</keyword>
<feature type="domain" description="Reverse transcriptase Ty1/copia-type" evidence="2">
    <location>
        <begin position="121"/>
        <end position="195"/>
    </location>
</feature>
<dbReference type="PANTHER" id="PTHR11439">
    <property type="entry name" value="GAG-POL-RELATED RETROTRANSPOSON"/>
    <property type="match status" value="1"/>
</dbReference>